<dbReference type="InterPro" id="IPR004358">
    <property type="entry name" value="Sig_transdc_His_kin-like_C"/>
</dbReference>
<evidence type="ECO:0000256" key="5">
    <source>
        <dbReference type="ARBA" id="ARBA00022777"/>
    </source>
</evidence>
<evidence type="ECO:0000256" key="7">
    <source>
        <dbReference type="ARBA" id="ARBA00023012"/>
    </source>
</evidence>
<evidence type="ECO:0000313" key="10">
    <source>
        <dbReference type="Proteomes" id="UP001519287"/>
    </source>
</evidence>
<dbReference type="PANTHER" id="PTHR34220:SF7">
    <property type="entry name" value="SENSOR HISTIDINE KINASE YPDA"/>
    <property type="match status" value="1"/>
</dbReference>
<dbReference type="EC" id="2.7.13.3" evidence="2"/>
<evidence type="ECO:0000259" key="8">
    <source>
        <dbReference type="PROSITE" id="PS50109"/>
    </source>
</evidence>
<dbReference type="PROSITE" id="PS50109">
    <property type="entry name" value="HIS_KIN"/>
    <property type="match status" value="1"/>
</dbReference>
<evidence type="ECO:0000256" key="3">
    <source>
        <dbReference type="ARBA" id="ARBA00022679"/>
    </source>
</evidence>
<dbReference type="Pfam" id="PF02518">
    <property type="entry name" value="HATPase_c"/>
    <property type="match status" value="1"/>
</dbReference>
<dbReference type="InterPro" id="IPR018771">
    <property type="entry name" value="PocR_dom"/>
</dbReference>
<feature type="domain" description="Histidine kinase" evidence="8">
    <location>
        <begin position="221"/>
        <end position="414"/>
    </location>
</feature>
<dbReference type="InterPro" id="IPR003594">
    <property type="entry name" value="HATPase_dom"/>
</dbReference>
<evidence type="ECO:0000313" key="9">
    <source>
        <dbReference type="EMBL" id="MBP1993247.1"/>
    </source>
</evidence>
<evidence type="ECO:0000256" key="1">
    <source>
        <dbReference type="ARBA" id="ARBA00000085"/>
    </source>
</evidence>
<keyword evidence="7" id="KW-0902">Two-component regulatory system</keyword>
<keyword evidence="10" id="KW-1185">Reference proteome</keyword>
<dbReference type="Pfam" id="PF10114">
    <property type="entry name" value="PocR"/>
    <property type="match status" value="1"/>
</dbReference>
<name>A0ABS4J078_9BACL</name>
<dbReference type="InterPro" id="IPR036890">
    <property type="entry name" value="HATPase_C_sf"/>
</dbReference>
<dbReference type="InterPro" id="IPR005467">
    <property type="entry name" value="His_kinase_dom"/>
</dbReference>
<evidence type="ECO:0000256" key="6">
    <source>
        <dbReference type="ARBA" id="ARBA00022840"/>
    </source>
</evidence>
<evidence type="ECO:0000256" key="2">
    <source>
        <dbReference type="ARBA" id="ARBA00012438"/>
    </source>
</evidence>
<dbReference type="Gene3D" id="3.30.565.10">
    <property type="entry name" value="Histidine kinase-like ATPase, C-terminal domain"/>
    <property type="match status" value="1"/>
</dbReference>
<dbReference type="SUPFAM" id="SSF55874">
    <property type="entry name" value="ATPase domain of HSP90 chaperone/DNA topoisomerase II/histidine kinase"/>
    <property type="match status" value="1"/>
</dbReference>
<dbReference type="InterPro" id="IPR010559">
    <property type="entry name" value="Sig_transdc_His_kin_internal"/>
</dbReference>
<keyword evidence="5 9" id="KW-0418">Kinase</keyword>
<dbReference type="EMBL" id="JAGGLB010000017">
    <property type="protein sequence ID" value="MBP1993247.1"/>
    <property type="molecule type" value="Genomic_DNA"/>
</dbReference>
<dbReference type="PANTHER" id="PTHR34220">
    <property type="entry name" value="SENSOR HISTIDINE KINASE YPDA"/>
    <property type="match status" value="1"/>
</dbReference>
<keyword evidence="6" id="KW-0067">ATP-binding</keyword>
<accession>A0ABS4J078</accession>
<dbReference type="Pfam" id="PF06580">
    <property type="entry name" value="His_kinase"/>
    <property type="match status" value="1"/>
</dbReference>
<dbReference type="GO" id="GO:0016301">
    <property type="term" value="F:kinase activity"/>
    <property type="evidence" value="ECO:0007669"/>
    <property type="project" value="UniProtKB-KW"/>
</dbReference>
<dbReference type="Proteomes" id="UP001519287">
    <property type="component" value="Unassembled WGS sequence"/>
</dbReference>
<keyword evidence="4" id="KW-0547">Nucleotide-binding</keyword>
<proteinExistence type="predicted"/>
<dbReference type="PRINTS" id="PR00344">
    <property type="entry name" value="BCTRLSENSOR"/>
</dbReference>
<comment type="catalytic activity">
    <reaction evidence="1">
        <text>ATP + protein L-histidine = ADP + protein N-phospho-L-histidine.</text>
        <dbReference type="EC" id="2.7.13.3"/>
    </reaction>
</comment>
<protein>
    <recommendedName>
        <fullName evidence="2">histidine kinase</fullName>
        <ecNumber evidence="2">2.7.13.3</ecNumber>
    </recommendedName>
</protein>
<sequence>MDEELIREWTDELYALTNEPDKPEDIRYRFDMELFTRLRQTFVTATGLNGNIVDSQGDLITTIMNERAPKFCLMVQSVPEGKQRCLGSDRRLTAHSIAKGEAVVCRCHAGLYDCAAPIQFQRSGMGAFVTGQVLLQPPTETFVAEVVRRVSDLGLDPVELAKAVWEVPQISEEKLKAASEFMQLLADYIEKSLEEAESKRKEAEWRSLLREMEMKVVQAKLHPHFLFNILNLISGQALLENAVKTHATVNQLSKMLRYMVKSYKPLVTLEEELENLDSYVLLQGLRFEDRLTLHLEKPEQALRSVKLPGLTLQILIENAIKHGIEPKEGPCRIELRIRRNEDYLVIDIEDDGVGMDAGELLQVNSKDGDFSGILSGIGMIRKQFDYYYGDDFELRIDSREGQGTLVSVSLPLVING</sequence>
<dbReference type="RefSeq" id="WP_209974917.1">
    <property type="nucleotide sequence ID" value="NZ_JAGGLB010000017.1"/>
</dbReference>
<dbReference type="InterPro" id="IPR050640">
    <property type="entry name" value="Bact_2-comp_sensor_kinase"/>
</dbReference>
<reference evidence="9 10" key="1">
    <citation type="submission" date="2021-03" db="EMBL/GenBank/DDBJ databases">
        <title>Genomic Encyclopedia of Type Strains, Phase IV (KMG-IV): sequencing the most valuable type-strain genomes for metagenomic binning, comparative biology and taxonomic classification.</title>
        <authorList>
            <person name="Goeker M."/>
        </authorList>
    </citation>
    <scope>NUCLEOTIDE SEQUENCE [LARGE SCALE GENOMIC DNA]</scope>
    <source>
        <strain evidence="9 10">DSM 26048</strain>
    </source>
</reference>
<evidence type="ECO:0000256" key="4">
    <source>
        <dbReference type="ARBA" id="ARBA00022741"/>
    </source>
</evidence>
<comment type="caution">
    <text evidence="9">The sequence shown here is derived from an EMBL/GenBank/DDBJ whole genome shotgun (WGS) entry which is preliminary data.</text>
</comment>
<keyword evidence="3" id="KW-0808">Transferase</keyword>
<organism evidence="9 10">
    <name type="scientific">Paenibacillus eucommiae</name>
    <dbReference type="NCBI Taxonomy" id="1355755"/>
    <lineage>
        <taxon>Bacteria</taxon>
        <taxon>Bacillati</taxon>
        <taxon>Bacillota</taxon>
        <taxon>Bacilli</taxon>
        <taxon>Bacillales</taxon>
        <taxon>Paenibacillaceae</taxon>
        <taxon>Paenibacillus</taxon>
    </lineage>
</organism>
<gene>
    <name evidence="9" type="ORF">J2Z66_004864</name>
</gene>